<sequence>MAKYGEGGKCWIVEERPNGANVHNWHWAKLIASPGRKRSSPNHFRISPSLTAKAIFASRPRSLSVSWEGEAKDGEGKTLLKAEGNLEIPDISDENADEDPKVINIIF</sequence>
<protein>
    <submittedName>
        <fullName evidence="2">Activator of 90 kDa heat shock protein ATPase homolog 2-like</fullName>
    </submittedName>
</protein>
<proteinExistence type="predicted"/>
<name>A0ABM3BJA8_GOSHI</name>
<dbReference type="SUPFAM" id="SSF103111">
    <property type="entry name" value="Activator of Hsp90 ATPase, Aha1"/>
    <property type="match status" value="1"/>
</dbReference>
<gene>
    <name evidence="2" type="primary">LOC121228075</name>
</gene>
<accession>A0ABM3BJA8</accession>
<dbReference type="GeneID" id="121228075"/>
<reference evidence="1" key="1">
    <citation type="journal article" date="2020" name="Nat. Genet.">
        <title>Genomic diversifications of five Gossypium allopolyploid species and their impact on cotton improvement.</title>
        <authorList>
            <person name="Chen Z.J."/>
            <person name="Sreedasyam A."/>
            <person name="Ando A."/>
            <person name="Song Q."/>
            <person name="De Santiago L.M."/>
            <person name="Hulse-Kemp A.M."/>
            <person name="Ding M."/>
            <person name="Ye W."/>
            <person name="Kirkbride R.C."/>
            <person name="Jenkins J."/>
            <person name="Plott C."/>
            <person name="Lovell J."/>
            <person name="Lin Y.M."/>
            <person name="Vaughn R."/>
            <person name="Liu B."/>
            <person name="Simpson S."/>
            <person name="Scheffler B.E."/>
            <person name="Wen L."/>
            <person name="Saski C.A."/>
            <person name="Grover C.E."/>
            <person name="Hu G."/>
            <person name="Conover J.L."/>
            <person name="Carlson J.W."/>
            <person name="Shu S."/>
            <person name="Boston L.B."/>
            <person name="Williams M."/>
            <person name="Peterson D.G."/>
            <person name="McGee K."/>
            <person name="Jones D.C."/>
            <person name="Wendel J.F."/>
            <person name="Stelly D.M."/>
            <person name="Grimwood J."/>
            <person name="Schmutz J."/>
        </authorList>
    </citation>
    <scope>NUCLEOTIDE SEQUENCE [LARGE SCALE GENOMIC DNA]</scope>
    <source>
        <strain evidence="1">cv. TM-1</strain>
    </source>
</reference>
<dbReference type="Proteomes" id="UP000818029">
    <property type="component" value="Chromosome A04"/>
</dbReference>
<organism evidence="1 2">
    <name type="scientific">Gossypium hirsutum</name>
    <name type="common">Upland cotton</name>
    <name type="synonym">Gossypium mexicanum</name>
    <dbReference type="NCBI Taxonomy" id="3635"/>
    <lineage>
        <taxon>Eukaryota</taxon>
        <taxon>Viridiplantae</taxon>
        <taxon>Streptophyta</taxon>
        <taxon>Embryophyta</taxon>
        <taxon>Tracheophyta</taxon>
        <taxon>Spermatophyta</taxon>
        <taxon>Magnoliopsida</taxon>
        <taxon>eudicotyledons</taxon>
        <taxon>Gunneridae</taxon>
        <taxon>Pentapetalae</taxon>
        <taxon>rosids</taxon>
        <taxon>malvids</taxon>
        <taxon>Malvales</taxon>
        <taxon>Malvaceae</taxon>
        <taxon>Malvoideae</taxon>
        <taxon>Gossypium</taxon>
    </lineage>
</organism>
<keyword evidence="1" id="KW-1185">Reference proteome</keyword>
<dbReference type="RefSeq" id="XP_040967141.1">
    <property type="nucleotide sequence ID" value="XM_041111207.1"/>
</dbReference>
<reference evidence="2" key="2">
    <citation type="submission" date="2025-08" db="UniProtKB">
        <authorList>
            <consortium name="RefSeq"/>
        </authorList>
    </citation>
    <scope>IDENTIFICATION</scope>
</reference>
<evidence type="ECO:0000313" key="2">
    <source>
        <dbReference type="RefSeq" id="XP_040967141.1"/>
    </source>
</evidence>
<dbReference type="InterPro" id="IPR036338">
    <property type="entry name" value="Aha1"/>
</dbReference>
<evidence type="ECO:0000313" key="1">
    <source>
        <dbReference type="Proteomes" id="UP000818029"/>
    </source>
</evidence>